<dbReference type="EMBL" id="JAKUMG010000017">
    <property type="protein sequence ID" value="MDI4671227.1"/>
    <property type="molecule type" value="Genomic_DNA"/>
</dbReference>
<reference evidence="2 3" key="1">
    <citation type="submission" date="2022-02" db="EMBL/GenBank/DDBJ databases">
        <title>Genome analysis of Beneficial Microorganisms for Coral consortium from Pocillopora damicornis.</title>
        <authorList>
            <person name="Rosado P.M."/>
            <person name="Cardoso P.M."/>
            <person name="Rosado J.G."/>
            <person name="Schultz J."/>
            <person name="Rocha U."/>
            <person name="Costa T.K."/>
            <person name="Peixoto R.S."/>
        </authorList>
    </citation>
    <scope>NUCLEOTIDE SEQUENCE [LARGE SCALE GENOMIC DNA]</scope>
    <source>
        <strain evidence="2 3">BMC5</strain>
    </source>
</reference>
<protein>
    <recommendedName>
        <fullName evidence="4">GlyGly-CTERM sorting domain-containing protein</fullName>
    </recommendedName>
</protein>
<evidence type="ECO:0000256" key="1">
    <source>
        <dbReference type="SAM" id="Phobius"/>
    </source>
</evidence>
<keyword evidence="3" id="KW-1185">Reference proteome</keyword>
<accession>A0ABT6U504</accession>
<keyword evidence="1" id="KW-0812">Transmembrane</keyword>
<gene>
    <name evidence="2" type="ORF">MKZ47_19350</name>
</gene>
<dbReference type="GeneID" id="51980687"/>
<keyword evidence="1" id="KW-1133">Transmembrane helix</keyword>
<dbReference type="RefSeq" id="WP_175083251.1">
    <property type="nucleotide sequence ID" value="NZ_JAKUMG010000017.1"/>
</dbReference>
<dbReference type="Proteomes" id="UP001156974">
    <property type="component" value="Unassembled WGS sequence"/>
</dbReference>
<name>A0ABT6U504_9GAMM</name>
<evidence type="ECO:0000313" key="2">
    <source>
        <dbReference type="EMBL" id="MDI4671227.1"/>
    </source>
</evidence>
<organism evidence="2 3">
    <name type="scientific">Pseudoalteromonas shioyasakiensis</name>
    <dbReference type="NCBI Taxonomy" id="1190813"/>
    <lineage>
        <taxon>Bacteria</taxon>
        <taxon>Pseudomonadati</taxon>
        <taxon>Pseudomonadota</taxon>
        <taxon>Gammaproteobacteria</taxon>
        <taxon>Alteromonadales</taxon>
        <taxon>Pseudoalteromonadaceae</taxon>
        <taxon>Pseudoalteromonas</taxon>
    </lineage>
</organism>
<comment type="caution">
    <text evidence="2">The sequence shown here is derived from an EMBL/GenBank/DDBJ whole genome shotgun (WGS) entry which is preliminary data.</text>
</comment>
<evidence type="ECO:0008006" key="4">
    <source>
        <dbReference type="Google" id="ProtNLM"/>
    </source>
</evidence>
<sequence>MALFTKTRVKEEKVANVTHRNGSSGSSLFWLVAVLAGFAVHRRSA</sequence>
<keyword evidence="1" id="KW-0472">Membrane</keyword>
<evidence type="ECO:0000313" key="3">
    <source>
        <dbReference type="Proteomes" id="UP001156974"/>
    </source>
</evidence>
<proteinExistence type="predicted"/>
<feature type="transmembrane region" description="Helical" evidence="1">
    <location>
        <begin position="22"/>
        <end position="40"/>
    </location>
</feature>